<dbReference type="RefSeq" id="WP_132117943.1">
    <property type="nucleotide sequence ID" value="NZ_SMJU01000007.1"/>
</dbReference>
<dbReference type="InterPro" id="IPR046020">
    <property type="entry name" value="DUF5977"/>
</dbReference>
<dbReference type="OrthoDB" id="1488462at2"/>
<comment type="caution">
    <text evidence="2">The sequence shown here is derived from an EMBL/GenBank/DDBJ whole genome shotgun (WGS) entry which is preliminary data.</text>
</comment>
<name>A0A4R4KA48_9BACT</name>
<feature type="domain" description="DUF5977" evidence="1">
    <location>
        <begin position="490"/>
        <end position="546"/>
    </location>
</feature>
<organism evidence="2 3">
    <name type="scientific">Arundinibacter roseus</name>
    <dbReference type="NCBI Taxonomy" id="2070510"/>
    <lineage>
        <taxon>Bacteria</taxon>
        <taxon>Pseudomonadati</taxon>
        <taxon>Bacteroidota</taxon>
        <taxon>Cytophagia</taxon>
        <taxon>Cytophagales</taxon>
        <taxon>Spirosomataceae</taxon>
        <taxon>Arundinibacter</taxon>
    </lineage>
</organism>
<accession>A0A4R4KA48</accession>
<evidence type="ECO:0000313" key="2">
    <source>
        <dbReference type="EMBL" id="TDB64413.1"/>
    </source>
</evidence>
<sequence>MDYLATITHQKLVLARNPVVIGMEPVVLAEGLSRVDLLYICELFMQEGFQAAGFGSTSVHEANEEPPTDDSPFSAGAYFEIQTRLDDMLSAEPPPFDASKILVCAGNTRQFFVRKSRFNGDDLLDTEDETSEWAIKAGISERDYDTYGGLFFTRHIAEGRRFLTWQPNNKLVRTDQPEWLYFLTNFSPAPEQLHVRVDCLYEDSTRETYTALTMEDISYMTVYGIPVSMQALGLLDREKTVVRYDVWLSNENTERISEIRSYQVWTEYFETVRYLLFQNGLGGYDTLPFVGLSVESMKVSRQILSRFVGHDYLPTVSEEIINEVTGDRQITLSTGNRLRAEHRTYFEDMLLSQEFRIADNGEWIPVVPAFDTLTTENIAEWPIDRTLTFRYTNPFSRFSKLPKIAKDDRPTGWRDWITSCELGANGLRTGRRIVNALVKYYLDSGENVRPLVTSVNAPGADGYIPPWETEDCDLETTPFFSEEVVYVSQKKKSGCSVGFIGGSWNITIAAESYGSEISQADANAKALAAALAMDTQANADTNAVCISTTPIPLSLVQVVSGPVSYIYYPSIQVLANSVSKIPARDPFTAKVFAASPMDAGVYNIDLKLTYIIFISRRPVIITIPSKGLTSPVLNKPQTYRFANVAINWEDPEIEIIVTEAP</sequence>
<reference evidence="2 3" key="1">
    <citation type="submission" date="2019-02" db="EMBL/GenBank/DDBJ databases">
        <title>Arundinibacter roseus gen. nov., sp. nov., a new member of the family Cytophagaceae.</title>
        <authorList>
            <person name="Szuroczki S."/>
            <person name="Khayer B."/>
            <person name="Sproer C."/>
            <person name="Toumi M."/>
            <person name="Szabo A."/>
            <person name="Felfoldi T."/>
            <person name="Schumann P."/>
            <person name="Toth E."/>
        </authorList>
    </citation>
    <scope>NUCLEOTIDE SEQUENCE [LARGE SCALE GENOMIC DNA]</scope>
    <source>
        <strain evidence="2 3">DMA-k-7a</strain>
    </source>
</reference>
<dbReference type="Pfam" id="PF19404">
    <property type="entry name" value="DUF5977"/>
    <property type="match status" value="1"/>
</dbReference>
<gene>
    <name evidence="2" type="ORF">EZE20_12070</name>
</gene>
<dbReference type="EMBL" id="SMJU01000007">
    <property type="protein sequence ID" value="TDB64413.1"/>
    <property type="molecule type" value="Genomic_DNA"/>
</dbReference>
<keyword evidence="3" id="KW-1185">Reference proteome</keyword>
<protein>
    <recommendedName>
        <fullName evidence="1">DUF5977 domain-containing protein</fullName>
    </recommendedName>
</protein>
<dbReference type="Proteomes" id="UP000295706">
    <property type="component" value="Unassembled WGS sequence"/>
</dbReference>
<dbReference type="AlphaFoldDB" id="A0A4R4KA48"/>
<proteinExistence type="predicted"/>
<evidence type="ECO:0000259" key="1">
    <source>
        <dbReference type="Pfam" id="PF19404"/>
    </source>
</evidence>
<evidence type="ECO:0000313" key="3">
    <source>
        <dbReference type="Proteomes" id="UP000295706"/>
    </source>
</evidence>